<accession>A0ABN9MP46</accession>
<feature type="region of interest" description="Disordered" evidence="1">
    <location>
        <begin position="165"/>
        <end position="202"/>
    </location>
</feature>
<dbReference type="SMART" id="SM00325">
    <property type="entry name" value="RhoGEF"/>
    <property type="match status" value="1"/>
</dbReference>
<dbReference type="Gene3D" id="1.20.900.10">
    <property type="entry name" value="Dbl homology (DH) domain"/>
    <property type="match status" value="1"/>
</dbReference>
<dbReference type="SUPFAM" id="SSF48065">
    <property type="entry name" value="DBL homology domain (DH-domain)"/>
    <property type="match status" value="1"/>
</dbReference>
<dbReference type="CDD" id="cd00160">
    <property type="entry name" value="RhoGEF"/>
    <property type="match status" value="1"/>
</dbReference>
<feature type="domain" description="DH" evidence="2">
    <location>
        <begin position="280"/>
        <end position="474"/>
    </location>
</feature>
<proteinExistence type="predicted"/>
<keyword evidence="4" id="KW-1185">Reference proteome</keyword>
<organism evidence="3 4">
    <name type="scientific">Ranitomeya imitator</name>
    <name type="common">mimic poison frog</name>
    <dbReference type="NCBI Taxonomy" id="111125"/>
    <lineage>
        <taxon>Eukaryota</taxon>
        <taxon>Metazoa</taxon>
        <taxon>Chordata</taxon>
        <taxon>Craniata</taxon>
        <taxon>Vertebrata</taxon>
        <taxon>Euteleostomi</taxon>
        <taxon>Amphibia</taxon>
        <taxon>Batrachia</taxon>
        <taxon>Anura</taxon>
        <taxon>Neobatrachia</taxon>
        <taxon>Hyloidea</taxon>
        <taxon>Dendrobatidae</taxon>
        <taxon>Dendrobatinae</taxon>
        <taxon>Ranitomeya</taxon>
    </lineage>
</organism>
<sequence>MAYLHYRDTCRQLLCDHRPAPSPLGNKCGNAAGSCCVITDETQDAAGSFYVIIDQCSPCWETSTKTVVNSAFGFPPVVMFTAESLRFILNDPNFMQMYSVPHLGEIHMLEVSRKGQRQVESMMFVNLSESELGGSKVFNNPIYQPPFCPTSPCVSSMGLEYKDDTQTDVQEAPLLRPSENPPPKKKALEEQSTNTSPPQNPEPLYQDYCVYYTKGAPALSPAVFSVDSSLSFDGLFNSSSLFGSNVNNEGPSHYIASLWQELPEVKGKGIAQKMSPQKRQLQEAIFEVVTSEASYQRSLSVATGHFQKSRRLLECLGTSDKHTLFSNLPSVREVSESMILTYVVSNICRFLLDLEEGLEKDIHLHDIGDRVLRHCNEFQRVYIPYVTNQMYQEKLMQQLIQENGRFLQVLQQLEQQPVCKRQLLKSFLVLPFQRITRLKILLENILKLSESLVLSSVREAASAVGEIVSRCNEGVRSMMQTEELVLLEKRMDFLHTKSLPLISRGRVLVHQGELVRIFFQEMGAGHRPRLASKPIYLHLFSDLLLLSTKTDAGRFQVTDYARRGQVKADYVKAKALGLPTMVFLLRLTQNHSGLSCEIVLQASSE</sequence>
<reference evidence="3" key="1">
    <citation type="submission" date="2023-07" db="EMBL/GenBank/DDBJ databases">
        <authorList>
            <person name="Stuckert A."/>
        </authorList>
    </citation>
    <scope>NUCLEOTIDE SEQUENCE</scope>
</reference>
<comment type="caution">
    <text evidence="3">The sequence shown here is derived from an EMBL/GenBank/DDBJ whole genome shotgun (WGS) entry which is preliminary data.</text>
</comment>
<dbReference type="Proteomes" id="UP001176940">
    <property type="component" value="Unassembled WGS sequence"/>
</dbReference>
<name>A0ABN9MP46_9NEOB</name>
<dbReference type="Gene3D" id="2.30.29.30">
    <property type="entry name" value="Pleckstrin-homology domain (PH domain)/Phosphotyrosine-binding domain (PTB)"/>
    <property type="match status" value="1"/>
</dbReference>
<dbReference type="Pfam" id="PF00621">
    <property type="entry name" value="RhoGEF"/>
    <property type="match status" value="1"/>
</dbReference>
<dbReference type="EMBL" id="CAUEEQ010078949">
    <property type="protein sequence ID" value="CAJ0968131.1"/>
    <property type="molecule type" value="Genomic_DNA"/>
</dbReference>
<dbReference type="InterPro" id="IPR011993">
    <property type="entry name" value="PH-like_dom_sf"/>
</dbReference>
<evidence type="ECO:0000313" key="4">
    <source>
        <dbReference type="Proteomes" id="UP001176940"/>
    </source>
</evidence>
<dbReference type="PROSITE" id="PS50010">
    <property type="entry name" value="DH_2"/>
    <property type="match status" value="1"/>
</dbReference>
<evidence type="ECO:0000259" key="2">
    <source>
        <dbReference type="PROSITE" id="PS50010"/>
    </source>
</evidence>
<dbReference type="InterPro" id="IPR035899">
    <property type="entry name" value="DBL_dom_sf"/>
</dbReference>
<dbReference type="PANTHER" id="PTHR12845:SF9">
    <property type="entry name" value="RHO GUANINE NUCLEOTIDE EXCHANGE FACTOR 5-LIKE"/>
    <property type="match status" value="1"/>
</dbReference>
<gene>
    <name evidence="3" type="ORF">RIMI_LOCUS22817932</name>
</gene>
<dbReference type="PANTHER" id="PTHR12845">
    <property type="entry name" value="GUANINE NUCLEOTIDE EXCHANGE FACTOR"/>
    <property type="match status" value="1"/>
</dbReference>
<evidence type="ECO:0000256" key="1">
    <source>
        <dbReference type="SAM" id="MobiDB-lite"/>
    </source>
</evidence>
<dbReference type="InterPro" id="IPR000219">
    <property type="entry name" value="DH_dom"/>
</dbReference>
<dbReference type="InterPro" id="IPR047271">
    <property type="entry name" value="Ephexin-like"/>
</dbReference>
<evidence type="ECO:0000313" key="3">
    <source>
        <dbReference type="EMBL" id="CAJ0968131.1"/>
    </source>
</evidence>
<protein>
    <recommendedName>
        <fullName evidence="2">DH domain-containing protein</fullName>
    </recommendedName>
</protein>